<accession>A0A161X7E3</accession>
<dbReference type="Proteomes" id="UP000076603">
    <property type="component" value="Unassembled WGS sequence"/>
</dbReference>
<keyword evidence="3" id="KW-1185">Reference proteome</keyword>
<organism evidence="2 3">
    <name type="scientific">Clostridium magnum DSM 2767</name>
    <dbReference type="NCBI Taxonomy" id="1121326"/>
    <lineage>
        <taxon>Bacteria</taxon>
        <taxon>Bacillati</taxon>
        <taxon>Bacillota</taxon>
        <taxon>Clostridia</taxon>
        <taxon>Eubacteriales</taxon>
        <taxon>Clostridiaceae</taxon>
        <taxon>Clostridium</taxon>
    </lineage>
</organism>
<feature type="compositionally biased region" description="Basic and acidic residues" evidence="1">
    <location>
        <begin position="1"/>
        <end position="13"/>
    </location>
</feature>
<name>A0A161X7E3_9CLOT</name>
<evidence type="ECO:0000313" key="3">
    <source>
        <dbReference type="Proteomes" id="UP000076603"/>
    </source>
</evidence>
<gene>
    <name evidence="2" type="ORF">CLMAG_45220</name>
</gene>
<sequence length="45" mass="5070">MTNKVEGTDLQHDMRKRNNKPGSKFNGLDGGKVIREGKQIVKTQD</sequence>
<proteinExistence type="predicted"/>
<evidence type="ECO:0000256" key="1">
    <source>
        <dbReference type="SAM" id="MobiDB-lite"/>
    </source>
</evidence>
<comment type="caution">
    <text evidence="2">The sequence shown here is derived from an EMBL/GenBank/DDBJ whole genome shotgun (WGS) entry which is preliminary data.</text>
</comment>
<protein>
    <submittedName>
        <fullName evidence="2">Uncharacterized protein</fullName>
    </submittedName>
</protein>
<dbReference type="PATRIC" id="fig|1121326.3.peg.4584"/>
<feature type="region of interest" description="Disordered" evidence="1">
    <location>
        <begin position="1"/>
        <end position="32"/>
    </location>
</feature>
<reference evidence="2 3" key="1">
    <citation type="submission" date="2016-04" db="EMBL/GenBank/DDBJ databases">
        <title>Genome sequence of Clostridium magnum DSM 2767.</title>
        <authorList>
            <person name="Poehlein A."/>
            <person name="Uhlig R."/>
            <person name="Fischer R."/>
            <person name="Bahl H."/>
            <person name="Daniel R."/>
        </authorList>
    </citation>
    <scope>NUCLEOTIDE SEQUENCE [LARGE SCALE GENOMIC DNA]</scope>
    <source>
        <strain evidence="2 3">DSM 2767</strain>
    </source>
</reference>
<evidence type="ECO:0000313" key="2">
    <source>
        <dbReference type="EMBL" id="KZL90036.1"/>
    </source>
</evidence>
<dbReference type="EMBL" id="LWAE01000006">
    <property type="protein sequence ID" value="KZL90036.1"/>
    <property type="molecule type" value="Genomic_DNA"/>
</dbReference>
<dbReference type="AlphaFoldDB" id="A0A161X7E3"/>
<dbReference type="STRING" id="1121326.CLMAG_45220"/>
<dbReference type="RefSeq" id="WP_161487018.1">
    <property type="nucleotide sequence ID" value="NZ_FQXL01000006.1"/>
</dbReference>